<keyword evidence="3" id="KW-1185">Reference proteome</keyword>
<feature type="region of interest" description="Disordered" evidence="1">
    <location>
        <begin position="734"/>
        <end position="965"/>
    </location>
</feature>
<feature type="compositionally biased region" description="Basic residues" evidence="1">
    <location>
        <begin position="487"/>
        <end position="500"/>
    </location>
</feature>
<accession>A0A8K0PH11</accession>
<feature type="compositionally biased region" description="Polar residues" evidence="1">
    <location>
        <begin position="95"/>
        <end position="106"/>
    </location>
</feature>
<feature type="compositionally biased region" description="Acidic residues" evidence="1">
    <location>
        <begin position="1091"/>
        <end position="1124"/>
    </location>
</feature>
<feature type="region of interest" description="Disordered" evidence="1">
    <location>
        <begin position="1"/>
        <end position="166"/>
    </location>
</feature>
<feature type="region of interest" description="Disordered" evidence="1">
    <location>
        <begin position="306"/>
        <end position="570"/>
    </location>
</feature>
<feature type="compositionally biased region" description="Basic and acidic residues" evidence="1">
    <location>
        <begin position="560"/>
        <end position="570"/>
    </location>
</feature>
<gene>
    <name evidence="2" type="ORF">KVT40_003401</name>
</gene>
<dbReference type="OrthoDB" id="10602238at2759"/>
<dbReference type="Proteomes" id="UP000809789">
    <property type="component" value="Unassembled WGS sequence"/>
</dbReference>
<feature type="compositionally biased region" description="Low complexity" evidence="1">
    <location>
        <begin position="405"/>
        <end position="417"/>
    </location>
</feature>
<feature type="compositionally biased region" description="Polar residues" evidence="1">
    <location>
        <begin position="765"/>
        <end position="800"/>
    </location>
</feature>
<evidence type="ECO:0000256" key="1">
    <source>
        <dbReference type="SAM" id="MobiDB-lite"/>
    </source>
</evidence>
<dbReference type="EMBL" id="JAESVG020000003">
    <property type="protein sequence ID" value="KAG8629536.1"/>
    <property type="molecule type" value="Genomic_DNA"/>
</dbReference>
<feature type="compositionally biased region" description="Low complexity" evidence="1">
    <location>
        <begin position="314"/>
        <end position="335"/>
    </location>
</feature>
<proteinExistence type="predicted"/>
<evidence type="ECO:0000313" key="3">
    <source>
        <dbReference type="Proteomes" id="UP000809789"/>
    </source>
</evidence>
<feature type="compositionally biased region" description="Polar residues" evidence="1">
    <location>
        <begin position="848"/>
        <end position="860"/>
    </location>
</feature>
<evidence type="ECO:0000313" key="2">
    <source>
        <dbReference type="EMBL" id="KAG8629536.1"/>
    </source>
</evidence>
<feature type="compositionally biased region" description="Polar residues" evidence="1">
    <location>
        <begin position="450"/>
        <end position="467"/>
    </location>
</feature>
<feature type="compositionally biased region" description="Basic and acidic residues" evidence="1">
    <location>
        <begin position="1057"/>
        <end position="1067"/>
    </location>
</feature>
<protein>
    <submittedName>
        <fullName evidence="2">Uncharacterized protein</fullName>
    </submittedName>
</protein>
<feature type="compositionally biased region" description="Basic and acidic residues" evidence="1">
    <location>
        <begin position="226"/>
        <end position="256"/>
    </location>
</feature>
<feature type="region of interest" description="Disordered" evidence="1">
    <location>
        <begin position="615"/>
        <end position="693"/>
    </location>
</feature>
<feature type="compositionally biased region" description="Polar residues" evidence="1">
    <location>
        <begin position="876"/>
        <end position="892"/>
    </location>
</feature>
<dbReference type="AlphaFoldDB" id="A0A8K0PH11"/>
<feature type="compositionally biased region" description="Low complexity" evidence="1">
    <location>
        <begin position="139"/>
        <end position="157"/>
    </location>
</feature>
<feature type="region of interest" description="Disordered" evidence="1">
    <location>
        <begin position="195"/>
        <end position="256"/>
    </location>
</feature>
<name>A0A8K0PH11_9PEZI</name>
<reference evidence="2" key="1">
    <citation type="submission" date="2021-07" db="EMBL/GenBank/DDBJ databases">
        <title>Elsinoe batatas strain:CRI-CJ2 Genome sequencing and assembly.</title>
        <authorList>
            <person name="Huang L."/>
        </authorList>
    </citation>
    <scope>NUCLEOTIDE SEQUENCE</scope>
    <source>
        <strain evidence="2">CRI-CJ2</strain>
    </source>
</reference>
<organism evidence="2 3">
    <name type="scientific">Elsinoe batatas</name>
    <dbReference type="NCBI Taxonomy" id="2601811"/>
    <lineage>
        <taxon>Eukaryota</taxon>
        <taxon>Fungi</taxon>
        <taxon>Dikarya</taxon>
        <taxon>Ascomycota</taxon>
        <taxon>Pezizomycotina</taxon>
        <taxon>Dothideomycetes</taxon>
        <taxon>Dothideomycetidae</taxon>
        <taxon>Myriangiales</taxon>
        <taxon>Elsinoaceae</taxon>
        <taxon>Elsinoe</taxon>
    </lineage>
</organism>
<feature type="region of interest" description="Disordered" evidence="1">
    <location>
        <begin position="1056"/>
        <end position="1124"/>
    </location>
</feature>
<feature type="compositionally biased region" description="Pro residues" evidence="1">
    <location>
        <begin position="115"/>
        <end position="124"/>
    </location>
</feature>
<feature type="compositionally biased region" description="Basic and acidic residues" evidence="1">
    <location>
        <begin position="355"/>
        <end position="366"/>
    </location>
</feature>
<sequence length="1124" mass="122789">MRRRTGRSVARTSSASPTPVHESTDSTNHAGLFNMEDVSDSDSDHETVSTLPSIPTPEDQRPLQTFPAWLQRTSSTEVGPSHSPERLMGQRQDHQVPQSHISPQQRNTERSQRWPRPPTPPPESRPGLQPLTTLRRSATTQSSGRPSRRTPTSSQRSDGLHSSSSPALFDAASIQDHLAHLPHDTGVAHDQNLHASIPSNSTKLPAGLRDRSPAATHATPALDIPNRGRDTRPPRRRRSDSPRPDSSGERPTMVRDMDTGQIREMTAQDPPRPSPGVFSMSPLMQLARTEGPARVAQVNERLHPVRISDFEAESPPSAGRSRSTTPSPPSTTARPPRNHRSSRLSVDFHRRHPRSREEAQVRDHLSTSRNRRYASGEDESDSQIRAVVRHEHALRTSFGAEDEPVTTTPSPQPQRQPALNEASSGSPPEDMMTENLEPSLPRLLDPVTNLGDQSLPPATQAPSSRRLTTLEPPDVSTDTPVGIGRAHSNRRRRSTTRSGRRNTSLTSPPKRQRCTDASSQSRASRPGPGRVHTAPIADHQSSHSKGPPSTGRNKPLPARPTRESRYVPHDQRIYLNPQRWKTYSRETRDLEAAGMERPLLEIVRSFNGAVQIVDTSGRARPPTPPSPLEPSQSAPAKTVESRSSPSAISNRPVPEPEQTEDIRRHQQSTARAANATEALPSRHSSISGSDNEVRTGFVRGHRRGESNVSNTSDATIRGAESVLDEIDIIQRRDSQRQNSVSVHDRFVLPSLNTNTHGSHRRRQPHTGQAPTNGDSSEPSPATGQSTSSFASQQGFESTTTPDDDAELYSHDLRPAPAPSTSRTFRGRADSIASASSIEPRQGDFHGPTSWSRGGQVNSPHTPALVHQADQQAALDRNTNTANGDLNGNSDALSDNFGRCQDDGYGKGEGQAQPPSVSTDADEAQVARSCPEQSSPTLPPENEKPPTLSPTKPHRTTFTPLPPTPLSPTTLPATSCPHCQATGSLTVTCATCSDDRIVAIYCIHCLESGHYKLSCKRCWGTRIVARFCGICDEDRREELRCVCVGGEVVIREKRGRREGREDGLREGDGVTEAGGQNERGEREQDGGVVLSEGDEAWDGDEDEDEESGWETEDEEREEGSGGEDD</sequence>
<comment type="caution">
    <text evidence="2">The sequence shown here is derived from an EMBL/GenBank/DDBJ whole genome shotgun (WGS) entry which is preliminary data.</text>
</comment>